<comment type="similarity">
    <text evidence="1 2">Belongs to the outer membrane factor (OMF) (TC 1.B.17) family.</text>
</comment>
<keyword evidence="2" id="KW-1134">Transmembrane beta strand</keyword>
<protein>
    <submittedName>
        <fullName evidence="4">TolC family protein</fullName>
    </submittedName>
</protein>
<reference evidence="4 5" key="1">
    <citation type="journal article" date="2021" name="Front. Microbiol.">
        <title>Aerobic Denitrification and Heterotrophic Sulfur Oxidation in the Genus Halomonas Revealed by Six Novel Species Characterizations and Genome-Based Analysis.</title>
        <authorList>
            <person name="Wang L."/>
            <person name="Shao Z."/>
        </authorList>
    </citation>
    <scope>NUCLEOTIDE SEQUENCE [LARGE SCALE GENOMIC DNA]</scope>
    <source>
        <strain evidence="4 5">MCCC 1A11036</strain>
    </source>
</reference>
<dbReference type="NCBIfam" id="TIGR01845">
    <property type="entry name" value="outer_NodT"/>
    <property type="match status" value="1"/>
</dbReference>
<dbReference type="EMBL" id="JABFTT010000012">
    <property type="protein sequence ID" value="MCE8021571.1"/>
    <property type="molecule type" value="Genomic_DNA"/>
</dbReference>
<keyword evidence="5" id="KW-1185">Reference proteome</keyword>
<dbReference type="InterPro" id="IPR003423">
    <property type="entry name" value="OMP_efflux"/>
</dbReference>
<keyword evidence="2" id="KW-0449">Lipoprotein</keyword>
<dbReference type="SUPFAM" id="SSF56954">
    <property type="entry name" value="Outer membrane efflux proteins (OEP)"/>
    <property type="match status" value="1"/>
</dbReference>
<feature type="region of interest" description="Disordered" evidence="3">
    <location>
        <begin position="107"/>
        <end position="126"/>
    </location>
</feature>
<accession>A0ABS9AIM5</accession>
<feature type="signal peptide" evidence="2">
    <location>
        <begin position="1"/>
        <end position="27"/>
    </location>
</feature>
<dbReference type="Pfam" id="PF02321">
    <property type="entry name" value="OEP"/>
    <property type="match status" value="2"/>
</dbReference>
<evidence type="ECO:0000256" key="2">
    <source>
        <dbReference type="RuleBase" id="RU362097"/>
    </source>
</evidence>
<evidence type="ECO:0000256" key="1">
    <source>
        <dbReference type="ARBA" id="ARBA00007613"/>
    </source>
</evidence>
<dbReference type="Proteomes" id="UP001320122">
    <property type="component" value="Unassembled WGS sequence"/>
</dbReference>
<gene>
    <name evidence="4" type="ORF">HOP51_15835</name>
</gene>
<dbReference type="Gene3D" id="2.20.200.10">
    <property type="entry name" value="Outer membrane efflux proteins (OEP)"/>
    <property type="match status" value="1"/>
</dbReference>
<feature type="chain" id="PRO_5044950374" evidence="2">
    <location>
        <begin position="28"/>
        <end position="492"/>
    </location>
</feature>
<dbReference type="RefSeq" id="WP_234274895.1">
    <property type="nucleotide sequence ID" value="NZ_JABFTT010000012.1"/>
</dbReference>
<dbReference type="PROSITE" id="PS51257">
    <property type="entry name" value="PROKAR_LIPOPROTEIN"/>
    <property type="match status" value="1"/>
</dbReference>
<keyword evidence="2" id="KW-0472">Membrane</keyword>
<name>A0ABS9AIM5_9GAMM</name>
<proteinExistence type="inferred from homology"/>
<keyword evidence="2" id="KW-0812">Transmembrane</keyword>
<comment type="caution">
    <text evidence="4">The sequence shown here is derived from an EMBL/GenBank/DDBJ whole genome shotgun (WGS) entry which is preliminary data.</text>
</comment>
<evidence type="ECO:0000256" key="3">
    <source>
        <dbReference type="SAM" id="MobiDB-lite"/>
    </source>
</evidence>
<evidence type="ECO:0000313" key="4">
    <source>
        <dbReference type="EMBL" id="MCE8021571.1"/>
    </source>
</evidence>
<dbReference type="PANTHER" id="PTHR30203:SF25">
    <property type="entry name" value="OUTER MEMBRANE PROTEIN-RELATED"/>
    <property type="match status" value="1"/>
</dbReference>
<dbReference type="PANTHER" id="PTHR30203">
    <property type="entry name" value="OUTER MEMBRANE CATION EFFLUX PROTEIN"/>
    <property type="match status" value="1"/>
</dbReference>
<evidence type="ECO:0000313" key="5">
    <source>
        <dbReference type="Proteomes" id="UP001320122"/>
    </source>
</evidence>
<keyword evidence="2" id="KW-0732">Signal</keyword>
<dbReference type="InterPro" id="IPR010131">
    <property type="entry name" value="MdtP/NodT-like"/>
</dbReference>
<organism evidence="4 5">
    <name type="scientific">Billgrantia zhangzhouensis</name>
    <dbReference type="NCBI Taxonomy" id="2733481"/>
    <lineage>
        <taxon>Bacteria</taxon>
        <taxon>Pseudomonadati</taxon>
        <taxon>Pseudomonadota</taxon>
        <taxon>Gammaproteobacteria</taxon>
        <taxon>Oceanospirillales</taxon>
        <taxon>Halomonadaceae</taxon>
        <taxon>Billgrantia</taxon>
    </lineage>
</organism>
<dbReference type="Gene3D" id="1.20.1600.10">
    <property type="entry name" value="Outer membrane efflux proteins (OEP)"/>
    <property type="match status" value="1"/>
</dbReference>
<keyword evidence="2" id="KW-0564">Palmitate</keyword>
<sequence>MPDLAKPMRAMRNLLPLPLVLALAACAVGPDYRAPTLPEPAALVRAEPGLVTMEAVEREFWRGFDDALLTELVEEAFDANHDLRIALARHDRSLALLRQSRRDLAPSVTAQGGAAHQRVSADQMPEATRSQRDFESYDAGVAALWELDFFGRVRRAVEAQQAEVEASAADVRAMQVVVVGELVDQYMRLRGLQEQLRVAEDNADYQRESLELVDARLEAGRGTEFDSVRARAQLESTLSRIPALEAEIAAITHRLAVLTGREPAALVARLEAPAPLPALPDQVAAGLPGELLRRRPDIAASERRLHAATASIGVATADLYPRFTLSGLLGTQAASTGELFGRDSETRLVALGVDWSFLDSGRVRARMAAADAEAEANLARYEQTILLALEEAETALARYAQLLREREHLAAAAEASTEAARQARVRFEVGVIDFLEVIDSERSRLEAEDGLARANVRASTALVGLYRALAGGWEERMNEPRQASAEPALTST</sequence>
<comment type="subcellular location">
    <subcellularLocation>
        <location evidence="2">Cell outer membrane</location>
        <topology evidence="2">Lipid-anchor</topology>
    </subcellularLocation>
</comment>